<keyword evidence="2" id="KW-1185">Reference proteome</keyword>
<dbReference type="EMBL" id="JASJOU010000015">
    <property type="protein sequence ID" value="MDJ1505184.1"/>
    <property type="molecule type" value="Genomic_DNA"/>
</dbReference>
<evidence type="ECO:0000313" key="2">
    <source>
        <dbReference type="Proteomes" id="UP001232063"/>
    </source>
</evidence>
<protein>
    <recommendedName>
        <fullName evidence="3">Lipoprotein</fullName>
    </recommendedName>
</protein>
<name>A0AAE3R7I8_9BACT</name>
<dbReference type="RefSeq" id="WP_314517021.1">
    <property type="nucleotide sequence ID" value="NZ_JASJOU010000015.1"/>
</dbReference>
<dbReference type="AlphaFoldDB" id="A0AAE3R7I8"/>
<comment type="caution">
    <text evidence="1">The sequence shown here is derived from an EMBL/GenBank/DDBJ whole genome shotgun (WGS) entry which is preliminary data.</text>
</comment>
<accession>A0AAE3R7I8</accession>
<organism evidence="1 2">
    <name type="scientific">Xanthocytophaga agilis</name>
    <dbReference type="NCBI Taxonomy" id="3048010"/>
    <lineage>
        <taxon>Bacteria</taxon>
        <taxon>Pseudomonadati</taxon>
        <taxon>Bacteroidota</taxon>
        <taxon>Cytophagia</taxon>
        <taxon>Cytophagales</taxon>
        <taxon>Rhodocytophagaceae</taxon>
        <taxon>Xanthocytophaga</taxon>
    </lineage>
</organism>
<gene>
    <name evidence="1" type="ORF">QNI22_31300</name>
</gene>
<evidence type="ECO:0000313" key="1">
    <source>
        <dbReference type="EMBL" id="MDJ1505184.1"/>
    </source>
</evidence>
<proteinExistence type="predicted"/>
<reference evidence="1" key="1">
    <citation type="submission" date="2023-05" db="EMBL/GenBank/DDBJ databases">
        <authorList>
            <person name="Zhang X."/>
        </authorList>
    </citation>
    <scope>NUCLEOTIDE SEQUENCE</scope>
    <source>
        <strain evidence="1">BD1B2-1</strain>
    </source>
</reference>
<dbReference type="PROSITE" id="PS51257">
    <property type="entry name" value="PROKAR_LIPOPROTEIN"/>
    <property type="match status" value="1"/>
</dbReference>
<dbReference type="Proteomes" id="UP001232063">
    <property type="component" value="Unassembled WGS sequence"/>
</dbReference>
<evidence type="ECO:0008006" key="3">
    <source>
        <dbReference type="Google" id="ProtNLM"/>
    </source>
</evidence>
<sequence length="173" mass="20261">MNKLLVFVLVGALFCSCKMHQPIFEENGLGIYNKKNKCLVFVHFMTKKDSISITSQDLLFIARKVPKIGKLNKNRERFDLNVFPVVKDNNSREGLYAYSITSKYKGKSLYAIKYTHGEPHSFFFWTVDPNHILFFSSNKKKNIQYLDHLSKHTLYKSILQYRNELVDNNILID</sequence>